<dbReference type="AlphaFoldDB" id="A0A5J4UG88"/>
<comment type="caution">
    <text evidence="2">The sequence shown here is derived from an EMBL/GenBank/DDBJ whole genome shotgun (WGS) entry which is preliminary data.</text>
</comment>
<dbReference type="PROSITE" id="PS51640">
    <property type="entry name" value="MRG"/>
    <property type="match status" value="1"/>
</dbReference>
<dbReference type="Proteomes" id="UP000324800">
    <property type="component" value="Unassembled WGS sequence"/>
</dbReference>
<dbReference type="Pfam" id="PF05712">
    <property type="entry name" value="MRG"/>
    <property type="match status" value="1"/>
</dbReference>
<reference evidence="2 3" key="1">
    <citation type="submission" date="2019-03" db="EMBL/GenBank/DDBJ databases">
        <title>Single cell metagenomics reveals metabolic interactions within the superorganism composed of flagellate Streblomastix strix and complex community of Bacteroidetes bacteria on its surface.</title>
        <authorList>
            <person name="Treitli S.C."/>
            <person name="Kolisko M."/>
            <person name="Husnik F."/>
            <person name="Keeling P."/>
            <person name="Hampl V."/>
        </authorList>
    </citation>
    <scope>NUCLEOTIDE SEQUENCE [LARGE SCALE GENOMIC DNA]</scope>
    <source>
        <strain evidence="2">ST1C</strain>
    </source>
</reference>
<feature type="domain" description="MRG" evidence="1">
    <location>
        <begin position="17"/>
        <end position="68"/>
    </location>
</feature>
<protein>
    <recommendedName>
        <fullName evidence="1">MRG domain-containing protein</fullName>
    </recommendedName>
</protein>
<proteinExistence type="predicted"/>
<evidence type="ECO:0000313" key="2">
    <source>
        <dbReference type="EMBL" id="KAA6369786.1"/>
    </source>
</evidence>
<sequence length="73" mass="8595">MQKTIQDPMEDINYDQNIHEQIVEMSFRLKFQLVMQLARVEFGKILVDLPAKKTVRQILTDFSKTVGQTLEVR</sequence>
<dbReference type="InterPro" id="IPR026541">
    <property type="entry name" value="MRG_dom"/>
</dbReference>
<evidence type="ECO:0000259" key="1">
    <source>
        <dbReference type="Pfam" id="PF05712"/>
    </source>
</evidence>
<gene>
    <name evidence="2" type="ORF">EZS28_034687</name>
</gene>
<name>A0A5J4UG88_9EUKA</name>
<dbReference type="EMBL" id="SNRW01016020">
    <property type="protein sequence ID" value="KAA6369786.1"/>
    <property type="molecule type" value="Genomic_DNA"/>
</dbReference>
<organism evidence="2 3">
    <name type="scientific">Streblomastix strix</name>
    <dbReference type="NCBI Taxonomy" id="222440"/>
    <lineage>
        <taxon>Eukaryota</taxon>
        <taxon>Metamonada</taxon>
        <taxon>Preaxostyla</taxon>
        <taxon>Oxymonadida</taxon>
        <taxon>Streblomastigidae</taxon>
        <taxon>Streblomastix</taxon>
    </lineage>
</organism>
<accession>A0A5J4UG88</accession>
<evidence type="ECO:0000313" key="3">
    <source>
        <dbReference type="Proteomes" id="UP000324800"/>
    </source>
</evidence>